<dbReference type="AlphaFoldDB" id="A0A0B5FEX8"/>
<keyword evidence="2" id="KW-1185">Reference proteome</keyword>
<dbReference type="Proteomes" id="UP000035036">
    <property type="component" value="Chromosome"/>
</dbReference>
<gene>
    <name evidence="1" type="ORF">GSUB_09315</name>
</gene>
<name>A0A0B5FEX8_9BACT</name>
<dbReference type="HOGENOM" id="CLU_069130_0_0_7"/>
<proteinExistence type="predicted"/>
<sequence length="308" mass="34523">MRVVSVSRRTDIPAFYSQWLINRIRAGYACSRNPFNPRQISTVILQPDKVACLVFWSKDPRPLLPHLDELIQRRFRMLFHTTITALPEFLEPHVPASDVVCSAVRQLAKRLGPEKLIWRFDPIVLGRDFSVEQTLGRFERLAAELAGAVQSVRISFLQRYAQVTARLRNISGIDDLDALACHGKIPNVVSDTAAGLSEIAEKHGLKVFSCAERFDLAPWGIAPGRCLDPQLFEKLFNLRLDPRKDPGQRPACCCMRSVDLGMYGTCRHGCLYCYAATDRVLGAAVHDPESPLLFGSFRGKKGQGELFA</sequence>
<dbReference type="Pfam" id="PF08902">
    <property type="entry name" value="DUF1848"/>
    <property type="match status" value="1"/>
</dbReference>
<evidence type="ECO:0008006" key="3">
    <source>
        <dbReference type="Google" id="ProtNLM"/>
    </source>
</evidence>
<dbReference type="OrthoDB" id="9771212at2"/>
<dbReference type="RefSeq" id="WP_040200427.1">
    <property type="nucleotide sequence ID" value="NZ_CP010311.1"/>
</dbReference>
<evidence type="ECO:0000313" key="2">
    <source>
        <dbReference type="Proteomes" id="UP000035036"/>
    </source>
</evidence>
<dbReference type="EMBL" id="CP010311">
    <property type="protein sequence ID" value="AJF06697.1"/>
    <property type="molecule type" value="Genomic_DNA"/>
</dbReference>
<evidence type="ECO:0000313" key="1">
    <source>
        <dbReference type="EMBL" id="AJF06697.1"/>
    </source>
</evidence>
<dbReference type="STRING" id="483547.GSUB_09315"/>
<organism evidence="1 2">
    <name type="scientific">Geoalkalibacter subterraneus</name>
    <dbReference type="NCBI Taxonomy" id="483547"/>
    <lineage>
        <taxon>Bacteria</taxon>
        <taxon>Pseudomonadati</taxon>
        <taxon>Thermodesulfobacteriota</taxon>
        <taxon>Desulfuromonadia</taxon>
        <taxon>Desulfuromonadales</taxon>
        <taxon>Geoalkalibacteraceae</taxon>
        <taxon>Geoalkalibacter</taxon>
    </lineage>
</organism>
<reference evidence="1 2" key="1">
    <citation type="journal article" date="2015" name="Genome Announc.">
        <title>Genomes of Geoalkalibacter ferrihydriticus Z-0531T and Geoalkalibacter subterraneus Red1T, Two Haloalkaliphilic Metal-Reducing Deltaproteobacteria.</title>
        <authorList>
            <person name="Badalamenti J.P."/>
            <person name="Krajmalnik-Brown R."/>
            <person name="Torres C.I."/>
            <person name="Bond D.R."/>
        </authorList>
    </citation>
    <scope>NUCLEOTIDE SEQUENCE [LARGE SCALE GENOMIC DNA]</scope>
    <source>
        <strain evidence="1 2">Red1</strain>
    </source>
</reference>
<dbReference type="InterPro" id="IPR014998">
    <property type="entry name" value="DUF1848"/>
</dbReference>
<dbReference type="KEGG" id="gsb:GSUB_09315"/>
<accession>A0A0B5FEX8</accession>
<protein>
    <recommendedName>
        <fullName evidence="3">DNA repair photolyase</fullName>
    </recommendedName>
</protein>